<dbReference type="Gene3D" id="3.40.50.300">
    <property type="entry name" value="P-loop containing nucleotide triphosphate hydrolases"/>
    <property type="match status" value="1"/>
</dbReference>
<dbReference type="PANTHER" id="PTHR43581:SF2">
    <property type="entry name" value="EXCINUCLEASE ATPASE SUBUNIT"/>
    <property type="match status" value="1"/>
</dbReference>
<evidence type="ECO:0000313" key="3">
    <source>
        <dbReference type="Proteomes" id="UP001403385"/>
    </source>
</evidence>
<dbReference type="AlphaFoldDB" id="A0AAW9S4R5"/>
<evidence type="ECO:0000313" key="2">
    <source>
        <dbReference type="EMBL" id="MEN7547354.1"/>
    </source>
</evidence>
<dbReference type="InterPro" id="IPR003959">
    <property type="entry name" value="ATPase_AAA_core"/>
</dbReference>
<dbReference type="EMBL" id="JBDKWZ010000002">
    <property type="protein sequence ID" value="MEN7547354.1"/>
    <property type="molecule type" value="Genomic_DNA"/>
</dbReference>
<dbReference type="InterPro" id="IPR027417">
    <property type="entry name" value="P-loop_NTPase"/>
</dbReference>
<evidence type="ECO:0000259" key="1">
    <source>
        <dbReference type="Pfam" id="PF13304"/>
    </source>
</evidence>
<sequence length="451" mass="51812">MIKSYRNLGRRFQFYNPEKIEGRQNIFTVIVGKNGSGKSTLLGSLVRDLLGVQNSKKLYKGPELGFEHIEKGKVVTTKKPKEIISVSTSPFDKFPFVRHSLAVSNYSYLGLRDLHGSNFGLAYLSKIIASLIQSVFENPTTAIGKVLNYLGYHDIISIRFDLSMTKGMLEDLVYYLNDNSQDFPRRRGSLRRLNMRYFCNEEDEVDLAKVEYLIQVAERIFNHKIPKLFELEINSRGFEMNHFDMKLSEDLILLIQSGMIRLRDVGIRSLEDSRLFSIRDASSGEQSVILSILGIASAIRDYSVICIDEPEICLHPQWQERYIQLLISTFSSFKSCHFIIATHSPQIISRLNARNCFIMTMEDGHAFDAKGYIKHSADFQLAKLFDSPGYKNEFLSRIALNIFSKVSKNKSFDKEDLQNLELLKYQSNFLDKKDPVYELIGSINELFQIYG</sequence>
<accession>A0AAW9S4R5</accession>
<feature type="domain" description="ATPase AAA-type core" evidence="1">
    <location>
        <begin position="194"/>
        <end position="349"/>
    </location>
</feature>
<dbReference type="RefSeq" id="WP_346820137.1">
    <property type="nucleotide sequence ID" value="NZ_JBDKWZ010000002.1"/>
</dbReference>
<name>A0AAW9S4R5_9BACT</name>
<reference evidence="2 3" key="1">
    <citation type="submission" date="2024-04" db="EMBL/GenBank/DDBJ databases">
        <title>Novel genus in family Flammeovirgaceae.</title>
        <authorList>
            <person name="Nguyen T.H."/>
            <person name="Vuong T.Q."/>
            <person name="Le H."/>
            <person name="Kim S.-G."/>
        </authorList>
    </citation>
    <scope>NUCLEOTIDE SEQUENCE [LARGE SCALE GENOMIC DNA]</scope>
    <source>
        <strain evidence="2 3">JCM 23209</strain>
    </source>
</reference>
<protein>
    <submittedName>
        <fullName evidence="2">AAA family ATPase</fullName>
    </submittedName>
</protein>
<dbReference type="GO" id="GO:0016887">
    <property type="term" value="F:ATP hydrolysis activity"/>
    <property type="evidence" value="ECO:0007669"/>
    <property type="project" value="InterPro"/>
</dbReference>
<dbReference type="Proteomes" id="UP001403385">
    <property type="component" value="Unassembled WGS sequence"/>
</dbReference>
<comment type="caution">
    <text evidence="2">The sequence shown here is derived from an EMBL/GenBank/DDBJ whole genome shotgun (WGS) entry which is preliminary data.</text>
</comment>
<dbReference type="GO" id="GO:0005524">
    <property type="term" value="F:ATP binding"/>
    <property type="evidence" value="ECO:0007669"/>
    <property type="project" value="InterPro"/>
</dbReference>
<gene>
    <name evidence="2" type="ORF">AAG747_05520</name>
</gene>
<dbReference type="InterPro" id="IPR051396">
    <property type="entry name" value="Bact_Antivir_Def_Nuclease"/>
</dbReference>
<dbReference type="PANTHER" id="PTHR43581">
    <property type="entry name" value="ATP/GTP PHOSPHATASE"/>
    <property type="match status" value="1"/>
</dbReference>
<proteinExistence type="predicted"/>
<dbReference type="Pfam" id="PF13304">
    <property type="entry name" value="AAA_21"/>
    <property type="match status" value="1"/>
</dbReference>
<keyword evidence="3" id="KW-1185">Reference proteome</keyword>
<organism evidence="2 3">
    <name type="scientific">Rapidithrix thailandica</name>
    <dbReference type="NCBI Taxonomy" id="413964"/>
    <lineage>
        <taxon>Bacteria</taxon>
        <taxon>Pseudomonadati</taxon>
        <taxon>Bacteroidota</taxon>
        <taxon>Cytophagia</taxon>
        <taxon>Cytophagales</taxon>
        <taxon>Flammeovirgaceae</taxon>
        <taxon>Rapidithrix</taxon>
    </lineage>
</organism>
<dbReference type="SUPFAM" id="SSF52540">
    <property type="entry name" value="P-loop containing nucleoside triphosphate hydrolases"/>
    <property type="match status" value="1"/>
</dbReference>